<name>A0A221T060_9DEIO</name>
<dbReference type="Proteomes" id="UP000259030">
    <property type="component" value="Plasmid pDFI1"/>
</dbReference>
<geneLocation type="plasmid" evidence="3">
    <name>pdfi1</name>
</geneLocation>
<evidence type="ECO:0000313" key="2">
    <source>
        <dbReference type="EMBL" id="ASN82298.1"/>
    </source>
</evidence>
<dbReference type="AlphaFoldDB" id="A0A221T060"/>
<keyword evidence="1" id="KW-0732">Signal</keyword>
<feature type="signal peptide" evidence="1">
    <location>
        <begin position="1"/>
        <end position="21"/>
    </location>
</feature>
<sequence>MNKMLIATLSLALTAAALAHAGHDEATTFTLSEKDAVFTLDGPASVAPGYTAFAFSNTAGQPFAPVVARLKGNVSDADVKAALGELMASHGENMSAIEKIAEFTGGSAGVMPGGTFEFGTTLTPGRYVVFGFGASEDGKPLYDLGQYRSFTVAGAANGVTAPKADVKATLQDFKVVLPATVKAGKQVWEVSNAGQETHHVMLMRLKDGKKVSDVEAFFKAPDPSQAGEPPFEDVGGLEAISKGHSAFVSFDLTPGEYIVVCFLPSAKEHMPHFMLGMMTGLSVK</sequence>
<dbReference type="RefSeq" id="WP_118375970.1">
    <property type="nucleotide sequence ID" value="NZ_CP021082.1"/>
</dbReference>
<reference evidence="2 3" key="1">
    <citation type="submission" date="2017-05" db="EMBL/GenBank/DDBJ databases">
        <title>The complete genome sequence of Deinococcus ficus isolated from the rhizosphere of the Ficus religiosa L. in Taiwan.</title>
        <authorList>
            <person name="Wu K.-M."/>
            <person name="Liao T.-L."/>
            <person name="Liu Y.-M."/>
            <person name="Young C.-C."/>
            <person name="Tsai S.-F."/>
        </authorList>
    </citation>
    <scope>NUCLEOTIDE SEQUENCE [LARGE SCALE GENOMIC DNA]</scope>
    <source>
        <strain evidence="2 3">CC-FR2-10</strain>
        <plasmid evidence="3">pdfi1</plasmid>
    </source>
</reference>
<protein>
    <recommendedName>
        <fullName evidence="4">Blue (type 1) copper domain-containing protein</fullName>
    </recommendedName>
</protein>
<organism evidence="2 3">
    <name type="scientific">Deinococcus ficus</name>
    <dbReference type="NCBI Taxonomy" id="317577"/>
    <lineage>
        <taxon>Bacteria</taxon>
        <taxon>Thermotogati</taxon>
        <taxon>Deinococcota</taxon>
        <taxon>Deinococci</taxon>
        <taxon>Deinococcales</taxon>
        <taxon>Deinococcaceae</taxon>
        <taxon>Deinococcus</taxon>
    </lineage>
</organism>
<dbReference type="KEGG" id="dfc:DFI_13980"/>
<evidence type="ECO:0008006" key="4">
    <source>
        <dbReference type="Google" id="ProtNLM"/>
    </source>
</evidence>
<evidence type="ECO:0000256" key="1">
    <source>
        <dbReference type="SAM" id="SignalP"/>
    </source>
</evidence>
<dbReference type="STRING" id="317577.GCA_000419625_02888"/>
<accession>A0A221T060</accession>
<dbReference type="EMBL" id="CP021082">
    <property type="protein sequence ID" value="ASN82298.1"/>
    <property type="molecule type" value="Genomic_DNA"/>
</dbReference>
<proteinExistence type="predicted"/>
<feature type="chain" id="PRO_5011280033" description="Blue (type 1) copper domain-containing protein" evidence="1">
    <location>
        <begin position="22"/>
        <end position="284"/>
    </location>
</feature>
<evidence type="ECO:0000313" key="3">
    <source>
        <dbReference type="Proteomes" id="UP000259030"/>
    </source>
</evidence>
<keyword evidence="2" id="KW-0614">Plasmid</keyword>
<keyword evidence="3" id="KW-1185">Reference proteome</keyword>
<gene>
    <name evidence="2" type="ORF">DFI_13980</name>
</gene>